<dbReference type="Bgee" id="108715845">
    <property type="expression patterns" value="Expressed in spleen and 11 other cell types or tissues"/>
</dbReference>
<name>A0A1L8GHJ5_XENLA</name>
<dbReference type="PROSITE" id="PS01356">
    <property type="entry name" value="HEMATOPO_REC_S_F2"/>
    <property type="match status" value="1"/>
</dbReference>
<sequence length="427" mass="49206">MWQKMARACPTMIMSALTQSLAMTGLRHVMLMFLWIQLIKSDHIQAPKEFRIWVSDLGKVDLSWRPSGEPIAANRSIKYQVTIKTPDTKEEEFRTLHTNSTRLIALHRGLHATVKTLLMEGDEYVSQSEQVQQELPPFSGAKGTAVTNLTCHIKTDEFLKTSLTCSWTAGINAPADTQYYLYYRYKNTTEKCYKNSQGEISTGCQFPFEEISKNKHSGRFLVHVNGSSKSLKIQSLQHVYMAEHLEIINPPRNMSLSEREDIQILSWDKPYALCPDCLEYEVIIWNLKDGSNKTQPVQETKLENKPPQPSWNNHVIKVRAKTTFTEKELYSNWTEPLHVVNTVQDQINKYIIAGCLCLTGTGLVLIFLCLRFQLFRKMFPPIPKPKEALKELFLTPQKMDMLSTRHVNGREVICFIEEMRDLENLDK</sequence>
<feature type="transmembrane region" description="Helical" evidence="8">
    <location>
        <begin position="350"/>
        <end position="370"/>
    </location>
</feature>
<gene>
    <name evidence="11 12 13" type="primary">il5ra.S</name>
</gene>
<accession>A0A1L8GHJ5</accession>
<keyword evidence="10" id="KW-1185">Reference proteome</keyword>
<keyword evidence="3" id="KW-0732">Signal</keyword>
<dbReference type="SUPFAM" id="SSF49265">
    <property type="entry name" value="Fibronectin type III"/>
    <property type="match status" value="2"/>
</dbReference>
<dbReference type="STRING" id="8355.A0A1L8GHJ5"/>
<evidence type="ECO:0000256" key="7">
    <source>
        <dbReference type="ARBA" id="ARBA00023180"/>
    </source>
</evidence>
<dbReference type="InterPro" id="IPR003532">
    <property type="entry name" value="Short_hematopoietin_rcpt_2_CS"/>
</dbReference>
<proteinExistence type="predicted"/>
<evidence type="ECO:0000256" key="4">
    <source>
        <dbReference type="ARBA" id="ARBA00022989"/>
    </source>
</evidence>
<evidence type="ECO:0000313" key="11">
    <source>
        <dbReference type="RefSeq" id="XP_018116830.1"/>
    </source>
</evidence>
<keyword evidence="4 8" id="KW-1133">Transmembrane helix</keyword>
<dbReference type="InterPro" id="IPR015321">
    <property type="entry name" value="TypeI_recpt_CBD"/>
</dbReference>
<dbReference type="GO" id="GO:0004896">
    <property type="term" value="F:cytokine receptor activity"/>
    <property type="evidence" value="ECO:0007669"/>
    <property type="project" value="InterPro"/>
</dbReference>
<evidence type="ECO:0000259" key="9">
    <source>
        <dbReference type="Pfam" id="PF09240"/>
    </source>
</evidence>
<evidence type="ECO:0000313" key="13">
    <source>
        <dbReference type="Xenbase" id="XB-GENE-17343168"/>
    </source>
</evidence>
<keyword evidence="7" id="KW-0325">Glycoprotein</keyword>
<dbReference type="GO" id="GO:0009897">
    <property type="term" value="C:external side of plasma membrane"/>
    <property type="evidence" value="ECO:0007669"/>
    <property type="project" value="TreeGrafter"/>
</dbReference>
<dbReference type="PANTHER" id="PTHR23037:SF46">
    <property type="entry name" value="INTERLEUKIN 5 RECEPTOR SUBUNIT ALPHA"/>
    <property type="match status" value="1"/>
</dbReference>
<evidence type="ECO:0000256" key="1">
    <source>
        <dbReference type="ARBA" id="ARBA00004479"/>
    </source>
</evidence>
<evidence type="ECO:0000313" key="12">
    <source>
        <dbReference type="RefSeq" id="XP_041417637.1"/>
    </source>
</evidence>
<dbReference type="PANTHER" id="PTHR23037">
    <property type="entry name" value="CYTOKINE RECEPTOR"/>
    <property type="match status" value="1"/>
</dbReference>
<keyword evidence="6 11" id="KW-0675">Receptor</keyword>
<evidence type="ECO:0000256" key="6">
    <source>
        <dbReference type="ARBA" id="ARBA00023170"/>
    </source>
</evidence>
<evidence type="ECO:0000256" key="3">
    <source>
        <dbReference type="ARBA" id="ARBA00022729"/>
    </source>
</evidence>
<keyword evidence="5 8" id="KW-0472">Membrane</keyword>
<dbReference type="InterPro" id="IPR013783">
    <property type="entry name" value="Ig-like_fold"/>
</dbReference>
<dbReference type="AGR" id="Xenbase:XB-GENE-17343168"/>
<evidence type="ECO:0000256" key="5">
    <source>
        <dbReference type="ARBA" id="ARBA00023136"/>
    </source>
</evidence>
<evidence type="ECO:0000313" key="10">
    <source>
        <dbReference type="Proteomes" id="UP000186698"/>
    </source>
</evidence>
<dbReference type="Proteomes" id="UP000186698">
    <property type="component" value="Chromosome 4S"/>
</dbReference>
<keyword evidence="2 8" id="KW-0812">Transmembrane</keyword>
<evidence type="ECO:0000256" key="2">
    <source>
        <dbReference type="ARBA" id="ARBA00022692"/>
    </source>
</evidence>
<protein>
    <submittedName>
        <fullName evidence="11 12">Interleukin-5 receptor subunit alpha</fullName>
    </submittedName>
</protein>
<organism evidence="11">
    <name type="scientific">Xenopus laevis</name>
    <name type="common">African clawed frog</name>
    <dbReference type="NCBI Taxonomy" id="8355"/>
    <lineage>
        <taxon>Eukaryota</taxon>
        <taxon>Metazoa</taxon>
        <taxon>Chordata</taxon>
        <taxon>Craniata</taxon>
        <taxon>Vertebrata</taxon>
        <taxon>Euteleostomi</taxon>
        <taxon>Amphibia</taxon>
        <taxon>Batrachia</taxon>
        <taxon>Anura</taxon>
        <taxon>Pipoidea</taxon>
        <taxon>Pipidae</taxon>
        <taxon>Xenopodinae</taxon>
        <taxon>Xenopus</taxon>
        <taxon>Xenopus</taxon>
    </lineage>
</organism>
<dbReference type="AlphaFoldDB" id="A0A1L8GHJ5"/>
<reference evidence="11" key="1">
    <citation type="submission" date="2022-04" db="UniProtKB">
        <authorList>
            <consortium name="RefSeq"/>
        </authorList>
    </citation>
    <scope>IDENTIFICATION</scope>
    <source>
        <strain evidence="11 12">J_2021</strain>
        <tissue evidence="11 12">Erythrocytes</tissue>
    </source>
</reference>
<feature type="domain" description="Type I cytokine receptor cytokine-binding" evidence="9">
    <location>
        <begin position="148"/>
        <end position="239"/>
    </location>
</feature>
<dbReference type="InterPro" id="IPR036116">
    <property type="entry name" value="FN3_sf"/>
</dbReference>
<dbReference type="RefSeq" id="XP_018116830.1">
    <property type="nucleotide sequence ID" value="XM_018261341.2"/>
</dbReference>
<evidence type="ECO:0000256" key="8">
    <source>
        <dbReference type="SAM" id="Phobius"/>
    </source>
</evidence>
<dbReference type="Xenbase" id="XB-GENE-17343168">
    <property type="gene designation" value="il5ra.S"/>
</dbReference>
<dbReference type="KEGG" id="xla:108715845"/>
<dbReference type="OrthoDB" id="9890439at2759"/>
<dbReference type="CTD" id="108715845"/>
<dbReference type="Gene3D" id="2.60.40.10">
    <property type="entry name" value="Immunoglobulins"/>
    <property type="match status" value="3"/>
</dbReference>
<dbReference type="RefSeq" id="XP_041417637.1">
    <property type="nucleotide sequence ID" value="XM_041561703.1"/>
</dbReference>
<comment type="subcellular location">
    <subcellularLocation>
        <location evidence="1">Membrane</location>
        <topology evidence="1">Single-pass type I membrane protein</topology>
    </subcellularLocation>
</comment>
<dbReference type="PaxDb" id="8355-A0A1L8GHJ5"/>
<dbReference type="Pfam" id="PF09240">
    <property type="entry name" value="IL6Ra-bind"/>
    <property type="match status" value="1"/>
</dbReference>
<dbReference type="GeneID" id="108715845"/>